<evidence type="ECO:0000313" key="3">
    <source>
        <dbReference type="EMBL" id="WAS95676.1"/>
    </source>
</evidence>
<dbReference type="Gene3D" id="2.130.10.130">
    <property type="entry name" value="Integrin alpha, N-terminal"/>
    <property type="match status" value="2"/>
</dbReference>
<proteinExistence type="predicted"/>
<dbReference type="PANTHER" id="PTHR46580">
    <property type="entry name" value="SENSOR KINASE-RELATED"/>
    <property type="match status" value="1"/>
</dbReference>
<accession>A0ABY7H8S9</accession>
<evidence type="ECO:0000256" key="1">
    <source>
        <dbReference type="ARBA" id="ARBA00022729"/>
    </source>
</evidence>
<evidence type="ECO:0000313" key="4">
    <source>
        <dbReference type="Proteomes" id="UP001164459"/>
    </source>
</evidence>
<dbReference type="RefSeq" id="WP_269038022.1">
    <property type="nucleotide sequence ID" value="NZ_CP114040.1"/>
</dbReference>
<dbReference type="SUPFAM" id="SSF69318">
    <property type="entry name" value="Integrin alpha N-terminal domain"/>
    <property type="match status" value="3"/>
</dbReference>
<organism evidence="3 4">
    <name type="scientific">Nannocystis punicea</name>
    <dbReference type="NCBI Taxonomy" id="2995304"/>
    <lineage>
        <taxon>Bacteria</taxon>
        <taxon>Pseudomonadati</taxon>
        <taxon>Myxococcota</taxon>
        <taxon>Polyangia</taxon>
        <taxon>Nannocystales</taxon>
        <taxon>Nannocystaceae</taxon>
        <taxon>Nannocystis</taxon>
    </lineage>
</organism>
<dbReference type="InterPro" id="IPR028994">
    <property type="entry name" value="Integrin_alpha_N"/>
</dbReference>
<gene>
    <name evidence="3" type="ORF">O0S08_05895</name>
</gene>
<dbReference type="PANTHER" id="PTHR46580:SF4">
    <property type="entry name" value="ATP_GTP-BINDING PROTEIN"/>
    <property type="match status" value="1"/>
</dbReference>
<dbReference type="EMBL" id="CP114040">
    <property type="protein sequence ID" value="WAS95676.1"/>
    <property type="molecule type" value="Genomic_DNA"/>
</dbReference>
<dbReference type="Proteomes" id="UP001164459">
    <property type="component" value="Chromosome"/>
</dbReference>
<name>A0ABY7H8S9_9BACT</name>
<reference evidence="3" key="1">
    <citation type="submission" date="2022-11" db="EMBL/GenBank/DDBJ databases">
        <title>Minimal conservation of predation-associated metabolite biosynthetic gene clusters underscores biosynthetic potential of Myxococcota including descriptions for ten novel species: Archangium lansinium sp. nov., Myxococcus landrumus sp. nov., Nannocystis bai.</title>
        <authorList>
            <person name="Ahearne A."/>
            <person name="Stevens C."/>
            <person name="Dowd S."/>
        </authorList>
    </citation>
    <scope>NUCLEOTIDE SEQUENCE</scope>
    <source>
        <strain evidence="3">Fl3</strain>
    </source>
</reference>
<keyword evidence="4" id="KW-1185">Reference proteome</keyword>
<feature type="region of interest" description="Disordered" evidence="2">
    <location>
        <begin position="409"/>
        <end position="428"/>
    </location>
</feature>
<dbReference type="Pfam" id="PF13517">
    <property type="entry name" value="FG-GAP_3"/>
    <property type="match status" value="3"/>
</dbReference>
<sequence>MCTDERWLDLATRVADAAAVDLDGDGEDEMVALTGDTSRQVVVGGRTGWRSAMLFAEVPLAVAPLDGEFAVLFDGVPLAAIFGVDGDGRLERRRDIPLPDVSLALVSGDLDGDGRRELIAGLHKLGEVAVIDPRTGAVRTYPAGKGPSRLALGDVDGDSHLDVVGARDGALQVLRGAGDGALMPASTSTARTFMLSVALADHDGDGDLDALTRGLSESVELHRNDGTGRLSSPTSLPFNRIWLSGQGLAAAPVATGGLAGVSVPGGEVLTTWYGKGAAWLGRTEDPLHRVSTWVGGGTDSGMLVGGEGFVTRYAYARGMAPLQIGSAGGITGDYGESALVTGDLDGDHLLDVVASGSGQVRVYRGRAEPGLQALAAWSQSSALSLAIAELTGDGLPDVLVAGEQSLSVALGSEGGPQPPGSPVPTNVTSRALTPLRTGPDTPAVVVAVPANHHTFPPELAPAAVLRFAADGSLLEERVLGEGLAAAMVIAVDFDGDGVDEPLILGTRDEAPVLVHASPDGEGYSLGVEHDLTTLSGVSAEDIRLHRLAAGDIDDDGAPEVLLMTNGGAIVVSGMLDDAPVALLSPDIGGPSHLHDIDGDGRLDAVQLGSFNFYYQRGLGAKRFETEGSFARLADGMVLALASRPDAQFDLVSLGEEGVQIHLFRDVVRPVEAEDPFNFHGDVAELAAADIDQDGYDDLVTVCRREGGGLSVLWGSEDAALTRADGVNGDNPNGGIAIGDLDGDGAPELISAVNGYAIELHRLGPAGGQSLLLDLLGSLEKVEDLAIDDVDHDGLPDVLALAYILPPWDQLTLYVAYGTEPLSFGPWTQAAAVVGLERGALEVGDVDGDGAFELLIRPPSQRPALLIRPDGPRTWAEPETIPGTTALFSPRGADGRVELLSHEGTTVYRHVDGDPQQRVALVQHESLVEGALRQVGDADADGRYDLVTTEDAGTFVWLLGDDRPAKVRVSEHKLAAVQFPDIDGDGRPDIVGVGNYNLLFVRTTRR</sequence>
<dbReference type="InterPro" id="IPR013517">
    <property type="entry name" value="FG-GAP"/>
</dbReference>
<keyword evidence="1" id="KW-0732">Signal</keyword>
<protein>
    <submittedName>
        <fullName evidence="3">VCBS repeat-containing protein</fullName>
    </submittedName>
</protein>
<evidence type="ECO:0000256" key="2">
    <source>
        <dbReference type="SAM" id="MobiDB-lite"/>
    </source>
</evidence>